<sequence>MLYVRKPHTLSEIEKMLGKKEFRELLADQVVKPPGKPTLAPEEDEREAITLQTSAEEDFKEE</sequence>
<accession>A0ABT1RU11</accession>
<gene>
    <name evidence="2" type="ORF">NE619_18395</name>
</gene>
<dbReference type="InterPro" id="IPR021229">
    <property type="entry name" value="DUF2800"/>
</dbReference>
<dbReference type="EMBL" id="JANFXK010000127">
    <property type="protein sequence ID" value="MCQ4638698.1"/>
    <property type="molecule type" value="Genomic_DNA"/>
</dbReference>
<feature type="non-terminal residue" evidence="2">
    <location>
        <position position="1"/>
    </location>
</feature>
<comment type="caution">
    <text evidence="2">The sequence shown here is derived from an EMBL/GenBank/DDBJ whole genome shotgun (WGS) entry which is preliminary data.</text>
</comment>
<reference evidence="2 3" key="1">
    <citation type="submission" date="2022-06" db="EMBL/GenBank/DDBJ databases">
        <title>Isolation of gut microbiota from human fecal samples.</title>
        <authorList>
            <person name="Pamer E.G."/>
            <person name="Barat B."/>
            <person name="Waligurski E."/>
            <person name="Medina S."/>
            <person name="Paddock L."/>
            <person name="Mostad J."/>
        </authorList>
    </citation>
    <scope>NUCLEOTIDE SEQUENCE [LARGE SCALE GENOMIC DNA]</scope>
    <source>
        <strain evidence="2 3">SL.3.17</strain>
    </source>
</reference>
<name>A0ABT1RU11_9FIRM</name>
<evidence type="ECO:0000313" key="2">
    <source>
        <dbReference type="EMBL" id="MCQ4638698.1"/>
    </source>
</evidence>
<feature type="region of interest" description="Disordered" evidence="1">
    <location>
        <begin position="33"/>
        <end position="62"/>
    </location>
</feature>
<keyword evidence="3" id="KW-1185">Reference proteome</keyword>
<dbReference type="Proteomes" id="UP001524502">
    <property type="component" value="Unassembled WGS sequence"/>
</dbReference>
<evidence type="ECO:0000313" key="3">
    <source>
        <dbReference type="Proteomes" id="UP001524502"/>
    </source>
</evidence>
<protein>
    <submittedName>
        <fullName evidence="2">DUF2800 domain-containing protein</fullName>
    </submittedName>
</protein>
<organism evidence="2 3">
    <name type="scientific">Anaerovorax odorimutans</name>
    <dbReference type="NCBI Taxonomy" id="109327"/>
    <lineage>
        <taxon>Bacteria</taxon>
        <taxon>Bacillati</taxon>
        <taxon>Bacillota</taxon>
        <taxon>Clostridia</taxon>
        <taxon>Peptostreptococcales</taxon>
        <taxon>Anaerovoracaceae</taxon>
        <taxon>Anaerovorax</taxon>
    </lineage>
</organism>
<dbReference type="RefSeq" id="WP_256133881.1">
    <property type="nucleotide sequence ID" value="NZ_JANFXK010000127.1"/>
</dbReference>
<dbReference type="Pfam" id="PF10926">
    <property type="entry name" value="DUF2800"/>
    <property type="match status" value="1"/>
</dbReference>
<proteinExistence type="predicted"/>
<evidence type="ECO:0000256" key="1">
    <source>
        <dbReference type="SAM" id="MobiDB-lite"/>
    </source>
</evidence>